<reference evidence="4" key="1">
    <citation type="submission" date="2016-11" db="EMBL/GenBank/DDBJ databases">
        <authorList>
            <person name="Varghese N."/>
            <person name="Submissions S."/>
        </authorList>
    </citation>
    <scope>NUCLEOTIDE SEQUENCE [LARGE SCALE GENOMIC DNA]</scope>
    <source>
        <strain evidence="4">CGMCC 1.8995</strain>
    </source>
</reference>
<dbReference type="InterPro" id="IPR014710">
    <property type="entry name" value="RmlC-like_jellyroll"/>
</dbReference>
<dbReference type="InterPro" id="IPR047263">
    <property type="entry name" value="HNL-like_cupin"/>
</dbReference>
<evidence type="ECO:0000313" key="4">
    <source>
        <dbReference type="Proteomes" id="UP000184520"/>
    </source>
</evidence>
<dbReference type="AlphaFoldDB" id="A0A1M5N9D7"/>
<keyword evidence="4" id="KW-1185">Reference proteome</keyword>
<dbReference type="Pfam" id="PF07883">
    <property type="entry name" value="Cupin_2"/>
    <property type="match status" value="1"/>
</dbReference>
<dbReference type="EMBL" id="FQWD01000005">
    <property type="protein sequence ID" value="SHG86118.1"/>
    <property type="molecule type" value="Genomic_DNA"/>
</dbReference>
<dbReference type="RefSeq" id="WP_217653472.1">
    <property type="nucleotide sequence ID" value="NZ_FQWD01000005.1"/>
</dbReference>
<evidence type="ECO:0000313" key="3">
    <source>
        <dbReference type="EMBL" id="SHG86118.1"/>
    </source>
</evidence>
<dbReference type="InterPro" id="IPR011051">
    <property type="entry name" value="RmlC_Cupin_sf"/>
</dbReference>
<evidence type="ECO:0000256" key="1">
    <source>
        <dbReference type="SAM" id="SignalP"/>
    </source>
</evidence>
<dbReference type="PANTHER" id="PTHR43698">
    <property type="entry name" value="RIBD C-TERMINAL DOMAIN CONTAINING PROTEIN"/>
    <property type="match status" value="1"/>
</dbReference>
<accession>A0A1M5N9D7</accession>
<dbReference type="PANTHER" id="PTHR43698:SF1">
    <property type="entry name" value="BLL4564 PROTEIN"/>
    <property type="match status" value="1"/>
</dbReference>
<feature type="chain" id="PRO_5012454729" evidence="1">
    <location>
        <begin position="27"/>
        <end position="172"/>
    </location>
</feature>
<evidence type="ECO:0000259" key="2">
    <source>
        <dbReference type="Pfam" id="PF07883"/>
    </source>
</evidence>
<protein>
    <submittedName>
        <fullName evidence="3">Cupin domain protein</fullName>
    </submittedName>
</protein>
<dbReference type="InterPro" id="IPR013096">
    <property type="entry name" value="Cupin_2"/>
</dbReference>
<keyword evidence="1" id="KW-0732">Signal</keyword>
<name>A0A1M5N9D7_9ALTE</name>
<dbReference type="SUPFAM" id="SSF51182">
    <property type="entry name" value="RmlC-like cupins"/>
    <property type="match status" value="1"/>
</dbReference>
<proteinExistence type="predicted"/>
<dbReference type="Gene3D" id="2.60.120.10">
    <property type="entry name" value="Jelly Rolls"/>
    <property type="match status" value="1"/>
</dbReference>
<sequence length="172" mass="18903">MIKQLRLGKKRWLCSLVFLLPGLLMAQEKPVSQVHYPVSEHRFFTGPEQYFTGTAEVEVLFPANDTAAYSGAYVTFAAGARSAWHAHPAGQHILVISGTARTGTRDGKVLEFGPGEAVWCPPGIDHWHGATPDAEMKHLVLTGVKDGENVVWKEKVSDTDYRTPVTAVHHSD</sequence>
<gene>
    <name evidence="3" type="ORF">SAMN05216361_3127</name>
</gene>
<feature type="signal peptide" evidence="1">
    <location>
        <begin position="1"/>
        <end position="26"/>
    </location>
</feature>
<feature type="domain" description="Cupin type-2" evidence="2">
    <location>
        <begin position="73"/>
        <end position="140"/>
    </location>
</feature>
<dbReference type="Proteomes" id="UP000184520">
    <property type="component" value="Unassembled WGS sequence"/>
</dbReference>
<dbReference type="CDD" id="cd02233">
    <property type="entry name" value="cupin_HNL-like"/>
    <property type="match status" value="1"/>
</dbReference>
<dbReference type="STRING" id="634436.SAMN05216361_3127"/>
<organism evidence="3 4">
    <name type="scientific">Marisediminitalea aggregata</name>
    <dbReference type="NCBI Taxonomy" id="634436"/>
    <lineage>
        <taxon>Bacteria</taxon>
        <taxon>Pseudomonadati</taxon>
        <taxon>Pseudomonadota</taxon>
        <taxon>Gammaproteobacteria</taxon>
        <taxon>Alteromonadales</taxon>
        <taxon>Alteromonadaceae</taxon>
        <taxon>Marisediminitalea</taxon>
    </lineage>
</organism>